<dbReference type="RefSeq" id="WP_230632700.1">
    <property type="nucleotide sequence ID" value="NZ_MYFO02000002.1"/>
</dbReference>
<comment type="caution">
    <text evidence="1">The sequence shown here is derived from an EMBL/GenBank/DDBJ whole genome shotgun (WGS) entry which is preliminary data.</text>
</comment>
<gene>
    <name evidence="1" type="ORF">B5M42_12435</name>
</gene>
<evidence type="ECO:0000313" key="1">
    <source>
        <dbReference type="EMBL" id="TFE87250.1"/>
    </source>
</evidence>
<name>A0A4Y8Q1V0_9BACL</name>
<reference evidence="1 2" key="1">
    <citation type="submission" date="2017-03" db="EMBL/GenBank/DDBJ databases">
        <title>Isolation of Levoglucosan Utilizing Bacteria.</title>
        <authorList>
            <person name="Arya A.S."/>
        </authorList>
    </citation>
    <scope>NUCLEOTIDE SEQUENCE [LARGE SCALE GENOMIC DNA]</scope>
    <source>
        <strain evidence="1 2">MEC069</strain>
    </source>
</reference>
<sequence>MAAYEHFQLAIYCTASCLNNSLEQIAQELDFFEKHMKLSKVYIENHRGDVSLSRERLQELKSFFEARGIRTAGGITPTLGAAYRPGYERLFGGICYTEEASRAKFREAVENAAAVFDEVIFDDFFFTNCGCDDCLARKGDRSWEEFRLELMTDVSENLIIKPARVINPDSRMIIKFPNWNEAYQATGYNTQTQPLLFDGIYTGTETRDPATSQQHIPRYASYSLLRWMDNLKPGANGGGWFDNLDCTYIDYYLEQAYLTVFGKAKELTLFCYSLLKDHVYVPPLGFQLDKLDALAGGLGTPVGALVYEPHHAKGEDHLYDYLGMLGVPLELTPHFPQAASPGPLLITANATRDEAIIDKMKAYLRAGGQIVMTSGFVERMQGRGIADFTTLRATGRKLAVSHFAVDTAICTFDRFAQGEAISLPVLDYATNGTWQSVVALEGQNNIPVLMYDNYSKGKIFTLTVPDNYDDLRKLPELVVNKLRAVMTGKLLPYELQGGADVGFFTYDNETFVLESFRTTLAAWQVRVPAGRELTQIAGRRQLRKLHTLEDGSAVYEIKLHPSSWSAFKTAPAQG</sequence>
<dbReference type="EMBL" id="MYFO01000014">
    <property type="protein sequence ID" value="TFE87250.1"/>
    <property type="molecule type" value="Genomic_DNA"/>
</dbReference>
<organism evidence="1 2">
    <name type="scientific">Paenibacillus athensensis</name>
    <dbReference type="NCBI Taxonomy" id="1967502"/>
    <lineage>
        <taxon>Bacteria</taxon>
        <taxon>Bacillati</taxon>
        <taxon>Bacillota</taxon>
        <taxon>Bacilli</taxon>
        <taxon>Bacillales</taxon>
        <taxon>Paenibacillaceae</taxon>
        <taxon>Paenibacillus</taxon>
    </lineage>
</organism>
<keyword evidence="2" id="KW-1185">Reference proteome</keyword>
<evidence type="ECO:0000313" key="2">
    <source>
        <dbReference type="Proteomes" id="UP000298246"/>
    </source>
</evidence>
<dbReference type="Proteomes" id="UP000298246">
    <property type="component" value="Unassembled WGS sequence"/>
</dbReference>
<protein>
    <submittedName>
        <fullName evidence="1">Permease</fullName>
    </submittedName>
</protein>
<proteinExistence type="predicted"/>
<dbReference type="AlphaFoldDB" id="A0A4Y8Q1V0"/>
<accession>A0A4Y8Q1V0</accession>